<evidence type="ECO:0000313" key="3">
    <source>
        <dbReference type="Proteomes" id="UP001295423"/>
    </source>
</evidence>
<proteinExistence type="predicted"/>
<name>A0AAD2G0G4_9STRA</name>
<accession>A0AAD2G0G4</accession>
<organism evidence="2 3">
    <name type="scientific">Cylindrotheca closterium</name>
    <dbReference type="NCBI Taxonomy" id="2856"/>
    <lineage>
        <taxon>Eukaryota</taxon>
        <taxon>Sar</taxon>
        <taxon>Stramenopiles</taxon>
        <taxon>Ochrophyta</taxon>
        <taxon>Bacillariophyta</taxon>
        <taxon>Bacillariophyceae</taxon>
        <taxon>Bacillariophycidae</taxon>
        <taxon>Bacillariales</taxon>
        <taxon>Bacillariaceae</taxon>
        <taxon>Cylindrotheca</taxon>
    </lineage>
</organism>
<reference evidence="2" key="1">
    <citation type="submission" date="2023-08" db="EMBL/GenBank/DDBJ databases">
        <authorList>
            <person name="Audoor S."/>
            <person name="Bilcke G."/>
        </authorList>
    </citation>
    <scope>NUCLEOTIDE SEQUENCE</scope>
</reference>
<dbReference type="InterPro" id="IPR011990">
    <property type="entry name" value="TPR-like_helical_dom_sf"/>
</dbReference>
<dbReference type="EMBL" id="CAKOGP040001980">
    <property type="protein sequence ID" value="CAJ1959139.1"/>
    <property type="molecule type" value="Genomic_DNA"/>
</dbReference>
<dbReference type="AlphaFoldDB" id="A0AAD2G0G4"/>
<keyword evidence="1" id="KW-0812">Transmembrane</keyword>
<protein>
    <submittedName>
        <fullName evidence="2">Uncharacterized protein</fullName>
    </submittedName>
</protein>
<keyword evidence="1" id="KW-1133">Transmembrane helix</keyword>
<sequence>MAVNNARRLRQRRDFQDLATCWKLSTLIAMMLLAGTNSFTISAGTLCHVPHPSRITGSGRQQSHSRMTMSLPASTVEAQHTDLKADMETIRHMTETAIFETSSINGLEALRTLSFLCQRRLPYVFHTQESQSIPGITRNNRNDNGDGISLIRKWSQLFPSDVIASIKDQIQSMEEKGWWSTNPDSVDGLPSFHLNLVSDGKPLFPIRDGTEDSVEEDSARDFERGVQQLLQLVHPVIYQDLLPTLQKEWLASSNKSTSIQVSDIFVRRYGRDLEDACIQARQGISAHYDVYSKVTAVVALDDIAAEGTNGLYTTYSSPEVPHQSEERNAIISTNHAALRRFVPLQEGDSVIHTWDILHGVDVEPGLDRTSLIVWFTEAEVLDQATEGGDSNADQSQDKKAAPSAVSPWLLRHPNLERDDVAQFVLASALSSSNIDNDVHGSADLSDDREQTGKDYQRQLYLQSAAAGNSFALTRVGSLIEEGALRSDLLEKAKGIADQLRQFEALPVPIQKWEQDGDESSLLAMRFWLEGAVRGNPLAQKALADELMFLQSSQPDNDDSEVNTLAATLFALAAQQGDEEASDSLKRVIDFAARNGNVQSQEEFLALDAVQIAKAATS</sequence>
<evidence type="ECO:0000256" key="1">
    <source>
        <dbReference type="SAM" id="Phobius"/>
    </source>
</evidence>
<dbReference type="Proteomes" id="UP001295423">
    <property type="component" value="Unassembled WGS sequence"/>
</dbReference>
<dbReference type="Gene3D" id="1.25.40.10">
    <property type="entry name" value="Tetratricopeptide repeat domain"/>
    <property type="match status" value="1"/>
</dbReference>
<keyword evidence="1" id="KW-0472">Membrane</keyword>
<comment type="caution">
    <text evidence="2">The sequence shown here is derived from an EMBL/GenBank/DDBJ whole genome shotgun (WGS) entry which is preliminary data.</text>
</comment>
<keyword evidence="3" id="KW-1185">Reference proteome</keyword>
<evidence type="ECO:0000313" key="2">
    <source>
        <dbReference type="EMBL" id="CAJ1959139.1"/>
    </source>
</evidence>
<gene>
    <name evidence="2" type="ORF">CYCCA115_LOCUS17563</name>
</gene>
<feature type="transmembrane region" description="Helical" evidence="1">
    <location>
        <begin position="21"/>
        <end position="46"/>
    </location>
</feature>